<sequence length="158" mass="17854">MPPSVYEKYKKSLESKFNGKTPVINKMLDNIDKDTSLKLSEDKKAAMLVAGEKLLNKGYEPEFVAGVLGNVMNEGTAGKFESSYYNNNPEPNYLKYMDDNFNYRKNFSSKNIGEVGIKETIELQKKVEVTTYYNKQGNSEYKGMFGLGTCQFTGSRTT</sequence>
<dbReference type="OrthoDB" id="9798386at2"/>
<dbReference type="RefSeq" id="WP_092561733.1">
    <property type="nucleotide sequence ID" value="NZ_FOYZ01000011.1"/>
</dbReference>
<organism evidence="1 2">
    <name type="scientific">Anaeromicropila populeti</name>
    <dbReference type="NCBI Taxonomy" id="37658"/>
    <lineage>
        <taxon>Bacteria</taxon>
        <taxon>Bacillati</taxon>
        <taxon>Bacillota</taxon>
        <taxon>Clostridia</taxon>
        <taxon>Lachnospirales</taxon>
        <taxon>Lachnospiraceae</taxon>
        <taxon>Anaeromicropila</taxon>
    </lineage>
</organism>
<dbReference type="Proteomes" id="UP000199659">
    <property type="component" value="Unassembled WGS sequence"/>
</dbReference>
<name>A0A1I6KVY4_9FIRM</name>
<reference evidence="1 2" key="1">
    <citation type="submission" date="2016-10" db="EMBL/GenBank/DDBJ databases">
        <authorList>
            <person name="de Groot N.N."/>
        </authorList>
    </citation>
    <scope>NUCLEOTIDE SEQUENCE [LARGE SCALE GENOMIC DNA]</scope>
    <source>
        <strain evidence="1 2">743A</strain>
    </source>
</reference>
<dbReference type="EMBL" id="FOYZ01000011">
    <property type="protein sequence ID" value="SFR95334.1"/>
    <property type="molecule type" value="Genomic_DNA"/>
</dbReference>
<evidence type="ECO:0000313" key="2">
    <source>
        <dbReference type="Proteomes" id="UP000199659"/>
    </source>
</evidence>
<keyword evidence="2" id="KW-1185">Reference proteome</keyword>
<dbReference type="STRING" id="37658.SAMN05661086_02753"/>
<evidence type="ECO:0000313" key="1">
    <source>
        <dbReference type="EMBL" id="SFR95334.1"/>
    </source>
</evidence>
<gene>
    <name evidence="1" type="ORF">SAMN05661086_02753</name>
</gene>
<proteinExistence type="predicted"/>
<dbReference type="AlphaFoldDB" id="A0A1I6KVY4"/>
<accession>A0A1I6KVY4</accession>
<protein>
    <submittedName>
        <fullName evidence="1">Uncharacterized protein</fullName>
    </submittedName>
</protein>